<dbReference type="Proteomes" id="UP000289708">
    <property type="component" value="Unassembled WGS sequence"/>
</dbReference>
<keyword evidence="2" id="KW-0378">Hydrolase</keyword>
<keyword evidence="3" id="KW-1185">Reference proteome</keyword>
<dbReference type="PANTHER" id="PTHR37017">
    <property type="entry name" value="AB HYDROLASE-1 DOMAIN-CONTAINING PROTEIN-RELATED"/>
    <property type="match status" value="1"/>
</dbReference>
<dbReference type="RefSeq" id="WP_128776018.1">
    <property type="nucleotide sequence ID" value="NZ_RYFI01000002.1"/>
</dbReference>
<dbReference type="Gene3D" id="3.40.50.1820">
    <property type="entry name" value="alpha/beta hydrolase"/>
    <property type="match status" value="1"/>
</dbReference>
<dbReference type="InterPro" id="IPR006311">
    <property type="entry name" value="TAT_signal"/>
</dbReference>
<dbReference type="InterPro" id="IPR029058">
    <property type="entry name" value="AB_hydrolase_fold"/>
</dbReference>
<dbReference type="SUPFAM" id="SSF53474">
    <property type="entry name" value="alpha/beta-Hydrolases"/>
    <property type="match status" value="1"/>
</dbReference>
<dbReference type="Pfam" id="PF12697">
    <property type="entry name" value="Abhydrolase_6"/>
    <property type="match status" value="1"/>
</dbReference>
<reference evidence="2 3" key="1">
    <citation type="submission" date="2018-12" db="EMBL/GenBank/DDBJ databases">
        <title>bacterium Hansschlegelia zhihuaiae S113.</title>
        <authorList>
            <person name="He J."/>
        </authorList>
    </citation>
    <scope>NUCLEOTIDE SEQUENCE [LARGE SCALE GENOMIC DNA]</scope>
    <source>
        <strain evidence="2 3">S 113</strain>
    </source>
</reference>
<dbReference type="GO" id="GO:0016787">
    <property type="term" value="F:hydrolase activity"/>
    <property type="evidence" value="ECO:0007669"/>
    <property type="project" value="UniProtKB-KW"/>
</dbReference>
<gene>
    <name evidence="2" type="ORF">EK403_02970</name>
</gene>
<accession>A0A4Q0MMQ5</accession>
<dbReference type="InterPro" id="IPR000073">
    <property type="entry name" value="AB_hydrolase_1"/>
</dbReference>
<proteinExistence type="predicted"/>
<dbReference type="PANTHER" id="PTHR37017:SF11">
    <property type="entry name" value="ESTERASE_LIPASE_THIOESTERASE DOMAIN-CONTAINING PROTEIN"/>
    <property type="match status" value="1"/>
</dbReference>
<evidence type="ECO:0000313" key="2">
    <source>
        <dbReference type="EMBL" id="RXF75028.1"/>
    </source>
</evidence>
<dbReference type="EMBL" id="RYFI01000002">
    <property type="protein sequence ID" value="RXF75028.1"/>
    <property type="molecule type" value="Genomic_DNA"/>
</dbReference>
<dbReference type="PROSITE" id="PS51318">
    <property type="entry name" value="TAT"/>
    <property type="match status" value="1"/>
</dbReference>
<dbReference type="InterPro" id="IPR052897">
    <property type="entry name" value="Sec-Metab_Biosynth_Hydrolase"/>
</dbReference>
<evidence type="ECO:0000259" key="1">
    <source>
        <dbReference type="Pfam" id="PF12697"/>
    </source>
</evidence>
<protein>
    <submittedName>
        <fullName evidence="2">Alpha/beta hydrolase</fullName>
    </submittedName>
</protein>
<feature type="domain" description="AB hydrolase-1" evidence="1">
    <location>
        <begin position="46"/>
        <end position="257"/>
    </location>
</feature>
<name>A0A4Q0MMQ5_9HYPH</name>
<comment type="caution">
    <text evidence="2">The sequence shown here is derived from an EMBL/GenBank/DDBJ whole genome shotgun (WGS) entry which is preliminary data.</text>
</comment>
<dbReference type="AlphaFoldDB" id="A0A4Q0MMQ5"/>
<sequence length="266" mass="27610">MIDGRLDSKGPRGALTRRQAAGALAGLTALAAFGARPAAAGSARNVVLVHGAYADGSCWIDVIERLQAAGYRATAVQNSLASLAEDAAATRRTLAIQEGPTVLVGHSWGGAVISEAGNDPNVSALVYVAARAPDAGEDYAALAKTFPTPPAASGFVRSNGFTQFTEDSFLRDFANGVDPVRAKALYAVQGPIADGLFASKTTGAAWRSKPSWYAVSTQDRTTSPDLERFVAKRMKARTIELPAGHLSMISHSKEIADLIVAAANAG</sequence>
<organism evidence="2 3">
    <name type="scientific">Hansschlegelia zhihuaiae</name>
    <dbReference type="NCBI Taxonomy" id="405005"/>
    <lineage>
        <taxon>Bacteria</taxon>
        <taxon>Pseudomonadati</taxon>
        <taxon>Pseudomonadota</taxon>
        <taxon>Alphaproteobacteria</taxon>
        <taxon>Hyphomicrobiales</taxon>
        <taxon>Methylopilaceae</taxon>
        <taxon>Hansschlegelia</taxon>
    </lineage>
</organism>
<evidence type="ECO:0000313" key="3">
    <source>
        <dbReference type="Proteomes" id="UP000289708"/>
    </source>
</evidence>
<dbReference type="OrthoDB" id="9814966at2"/>